<comment type="similarity">
    <text evidence="1">Belongs to the glutathione peroxidase family.</text>
</comment>
<dbReference type="Gene3D" id="3.40.30.10">
    <property type="entry name" value="Glutaredoxin"/>
    <property type="match status" value="1"/>
</dbReference>
<evidence type="ECO:0000256" key="2">
    <source>
        <dbReference type="ARBA" id="ARBA00022559"/>
    </source>
</evidence>
<dbReference type="InterPro" id="IPR000889">
    <property type="entry name" value="Glutathione_peroxidase"/>
</dbReference>
<dbReference type="EMBL" id="HBIZ01024242">
    <property type="protein sequence ID" value="CAE0762732.1"/>
    <property type="molecule type" value="Transcribed_RNA"/>
</dbReference>
<keyword evidence="3" id="KW-0560">Oxidoreductase</keyword>
<dbReference type="AlphaFoldDB" id="A0A7S4BDU6"/>
<evidence type="ECO:0000256" key="3">
    <source>
        <dbReference type="ARBA" id="ARBA00023002"/>
    </source>
</evidence>
<name>A0A7S4BDU6_CHRCT</name>
<evidence type="ECO:0000313" key="4">
    <source>
        <dbReference type="EMBL" id="CAE0762732.1"/>
    </source>
</evidence>
<gene>
    <name evidence="4" type="ORF">PCAR00345_LOCUS15344</name>
</gene>
<dbReference type="SUPFAM" id="SSF52833">
    <property type="entry name" value="Thioredoxin-like"/>
    <property type="match status" value="1"/>
</dbReference>
<accession>A0A7S4BDU6</accession>
<evidence type="ECO:0008006" key="5">
    <source>
        <dbReference type="Google" id="ProtNLM"/>
    </source>
</evidence>
<protein>
    <recommendedName>
        <fullName evidence="5">Glutathione peroxidase</fullName>
    </recommendedName>
</protein>
<sequence>MLSLVVRPHPFSNSPFTRVATHISSCSTGNFVGDTTSRSHARTLSLCTFLQVLVNGPSTHAVYRFLRTKAAASDGDSEPGPIGWNFCMFLVSPDGARVQRFAASRTPLSITAEIDAEIGETPHAHASAPANKSS</sequence>
<dbReference type="PANTHER" id="PTHR11592">
    <property type="entry name" value="GLUTATHIONE PEROXIDASE"/>
    <property type="match status" value="1"/>
</dbReference>
<keyword evidence="2" id="KW-0575">Peroxidase</keyword>
<dbReference type="GO" id="GO:0006979">
    <property type="term" value="P:response to oxidative stress"/>
    <property type="evidence" value="ECO:0007669"/>
    <property type="project" value="InterPro"/>
</dbReference>
<dbReference type="InterPro" id="IPR036249">
    <property type="entry name" value="Thioredoxin-like_sf"/>
</dbReference>
<reference evidence="4" key="1">
    <citation type="submission" date="2021-01" db="EMBL/GenBank/DDBJ databases">
        <authorList>
            <person name="Corre E."/>
            <person name="Pelletier E."/>
            <person name="Niang G."/>
            <person name="Scheremetjew M."/>
            <person name="Finn R."/>
            <person name="Kale V."/>
            <person name="Holt S."/>
            <person name="Cochrane G."/>
            <person name="Meng A."/>
            <person name="Brown T."/>
            <person name="Cohen L."/>
        </authorList>
    </citation>
    <scope>NUCLEOTIDE SEQUENCE</scope>
    <source>
        <strain evidence="4">CCMP645</strain>
    </source>
</reference>
<evidence type="ECO:0000256" key="1">
    <source>
        <dbReference type="ARBA" id="ARBA00006926"/>
    </source>
</evidence>
<proteinExistence type="inferred from homology"/>
<dbReference type="GO" id="GO:0004601">
    <property type="term" value="F:peroxidase activity"/>
    <property type="evidence" value="ECO:0007669"/>
    <property type="project" value="UniProtKB-KW"/>
</dbReference>
<dbReference type="PANTHER" id="PTHR11592:SF132">
    <property type="entry name" value="GLUTATHIONE PEROXIDASE 7, CHLOROPLASTIC-RELATED"/>
    <property type="match status" value="1"/>
</dbReference>
<organism evidence="4">
    <name type="scientific">Chrysotila carterae</name>
    <name type="common">Marine alga</name>
    <name type="synonym">Syracosphaera carterae</name>
    <dbReference type="NCBI Taxonomy" id="13221"/>
    <lineage>
        <taxon>Eukaryota</taxon>
        <taxon>Haptista</taxon>
        <taxon>Haptophyta</taxon>
        <taxon>Prymnesiophyceae</taxon>
        <taxon>Isochrysidales</taxon>
        <taxon>Isochrysidaceae</taxon>
        <taxon>Chrysotila</taxon>
    </lineage>
</organism>
<dbReference type="PROSITE" id="PS51355">
    <property type="entry name" value="GLUTATHIONE_PEROXID_3"/>
    <property type="match status" value="1"/>
</dbReference>